<accession>A0ABW3BN56</accession>
<keyword evidence="1" id="KW-0472">Membrane</keyword>
<dbReference type="Pfam" id="PF04235">
    <property type="entry name" value="DUF418"/>
    <property type="match status" value="1"/>
</dbReference>
<evidence type="ECO:0000313" key="4">
    <source>
        <dbReference type="Proteomes" id="UP001596956"/>
    </source>
</evidence>
<feature type="transmembrane region" description="Helical" evidence="1">
    <location>
        <begin position="294"/>
        <end position="315"/>
    </location>
</feature>
<feature type="domain" description="DUF418" evidence="2">
    <location>
        <begin position="242"/>
        <end position="353"/>
    </location>
</feature>
<reference evidence="4" key="1">
    <citation type="journal article" date="2019" name="Int. J. Syst. Evol. Microbiol.">
        <title>The Global Catalogue of Microorganisms (GCM) 10K type strain sequencing project: providing services to taxonomists for standard genome sequencing and annotation.</title>
        <authorList>
            <consortium name="The Broad Institute Genomics Platform"/>
            <consortium name="The Broad Institute Genome Sequencing Center for Infectious Disease"/>
            <person name="Wu L."/>
            <person name="Ma J."/>
        </authorList>
    </citation>
    <scope>NUCLEOTIDE SEQUENCE [LARGE SCALE GENOMIC DNA]</scope>
    <source>
        <strain evidence="4">CCUG 63369</strain>
    </source>
</reference>
<evidence type="ECO:0000313" key="3">
    <source>
        <dbReference type="EMBL" id="MFD0803789.1"/>
    </source>
</evidence>
<sequence length="355" mass="37551">MDTAPAQGRGPLRPAERAPAPDLARGFMLLLIALANTPWYLYGAEQSAMGSHPVGGSAADRVVQFAMLLAVDGRVYPMFACLFGYGLMRIYDRQVEAGASPRGAAAVVRRRNLWLLVFGFVHAALLFFGDILGAYGLLGLVLGWLLLRRSELAMRVTASVLVGLVAVLWLFSALGAAMGPFVPESAAAGTEQAGMPGFLRASFGEQDYLASVGERLVAWAVSVPFQSLTLVMPAAMALGMVLGRRRVLEHPDRYLRLLVWTAVAGIGAAWLSGLPEALAHTGLVELRDPFGSLAAVRQFSGVFGGAGYVALFGLIGHAVARRRRGGPVTVAVMAVGKRSLSCYLAQSVVSAPLLS</sequence>
<name>A0ABW3BN56_9ACTN</name>
<dbReference type="PANTHER" id="PTHR30590:SF2">
    <property type="entry name" value="INNER MEMBRANE PROTEIN"/>
    <property type="match status" value="1"/>
</dbReference>
<feature type="transmembrane region" description="Helical" evidence="1">
    <location>
        <begin position="254"/>
        <end position="274"/>
    </location>
</feature>
<dbReference type="InterPro" id="IPR007349">
    <property type="entry name" value="DUF418"/>
</dbReference>
<feature type="transmembrane region" description="Helical" evidence="1">
    <location>
        <begin position="158"/>
        <end position="178"/>
    </location>
</feature>
<dbReference type="Proteomes" id="UP001596956">
    <property type="component" value="Unassembled WGS sequence"/>
</dbReference>
<keyword evidence="4" id="KW-1185">Reference proteome</keyword>
<feature type="transmembrane region" description="Helical" evidence="1">
    <location>
        <begin position="23"/>
        <end position="42"/>
    </location>
</feature>
<dbReference type="PANTHER" id="PTHR30590">
    <property type="entry name" value="INNER MEMBRANE PROTEIN"/>
    <property type="match status" value="1"/>
</dbReference>
<gene>
    <name evidence="3" type="ORF">ACFQZU_21060</name>
</gene>
<comment type="caution">
    <text evidence="3">The sequence shown here is derived from an EMBL/GenBank/DDBJ whole genome shotgun (WGS) entry which is preliminary data.</text>
</comment>
<dbReference type="EMBL" id="JBHTHR010001124">
    <property type="protein sequence ID" value="MFD0803789.1"/>
    <property type="molecule type" value="Genomic_DNA"/>
</dbReference>
<protein>
    <submittedName>
        <fullName evidence="3">DUF418 domain-containing protein</fullName>
    </submittedName>
</protein>
<keyword evidence="1" id="KW-0812">Transmembrane</keyword>
<proteinExistence type="predicted"/>
<organism evidence="3 4">
    <name type="scientific">Streptomonospora algeriensis</name>
    <dbReference type="NCBI Taxonomy" id="995084"/>
    <lineage>
        <taxon>Bacteria</taxon>
        <taxon>Bacillati</taxon>
        <taxon>Actinomycetota</taxon>
        <taxon>Actinomycetes</taxon>
        <taxon>Streptosporangiales</taxon>
        <taxon>Nocardiopsidaceae</taxon>
        <taxon>Streptomonospora</taxon>
    </lineage>
</organism>
<feature type="non-terminal residue" evidence="3">
    <location>
        <position position="355"/>
    </location>
</feature>
<feature type="transmembrane region" description="Helical" evidence="1">
    <location>
        <begin position="113"/>
        <end position="146"/>
    </location>
</feature>
<keyword evidence="1" id="KW-1133">Transmembrane helix</keyword>
<dbReference type="InterPro" id="IPR052529">
    <property type="entry name" value="Bact_Transport_Assoc"/>
</dbReference>
<evidence type="ECO:0000256" key="1">
    <source>
        <dbReference type="SAM" id="Phobius"/>
    </source>
</evidence>
<evidence type="ECO:0000259" key="2">
    <source>
        <dbReference type="Pfam" id="PF04235"/>
    </source>
</evidence>
<feature type="transmembrane region" description="Helical" evidence="1">
    <location>
        <begin position="216"/>
        <end position="242"/>
    </location>
</feature>